<dbReference type="InterPro" id="IPR020942">
    <property type="entry name" value="Cyt_c_III_dom"/>
</dbReference>
<feature type="binding site" description="axial binding residue" evidence="6">
    <location>
        <position position="127"/>
    </location>
    <ligand>
        <name>heme c</name>
        <dbReference type="ChEBI" id="CHEBI:61717"/>
        <label>1</label>
    </ligand>
    <ligandPart>
        <name>Fe</name>
        <dbReference type="ChEBI" id="CHEBI:18248"/>
    </ligandPart>
</feature>
<evidence type="ECO:0000256" key="6">
    <source>
        <dbReference type="PIRSR" id="PIRSR602322-1"/>
    </source>
</evidence>
<evidence type="ECO:0000256" key="1">
    <source>
        <dbReference type="ARBA" id="ARBA00022448"/>
    </source>
</evidence>
<dbReference type="SUPFAM" id="SSF48695">
    <property type="entry name" value="Multiheme cytochromes"/>
    <property type="match status" value="1"/>
</dbReference>
<feature type="binding site" description="axial binding residue" evidence="6">
    <location>
        <position position="58"/>
    </location>
    <ligand>
        <name>heme c</name>
        <dbReference type="ChEBI" id="CHEBI:61717"/>
        <label>1</label>
    </ligand>
    <ligandPart>
        <name>Fe</name>
        <dbReference type="ChEBI" id="CHEBI:18248"/>
    </ligandPart>
</feature>
<dbReference type="EMBL" id="OJIN01000135">
    <property type="protein sequence ID" value="SPD74255.1"/>
    <property type="molecule type" value="Genomic_DNA"/>
</dbReference>
<evidence type="ECO:0000256" key="3">
    <source>
        <dbReference type="ARBA" id="ARBA00022723"/>
    </source>
</evidence>
<dbReference type="Gene3D" id="3.90.10.10">
    <property type="entry name" value="Cytochrome C3"/>
    <property type="match status" value="1"/>
</dbReference>
<dbReference type="GO" id="GO:0046872">
    <property type="term" value="F:metal ion binding"/>
    <property type="evidence" value="ECO:0007669"/>
    <property type="project" value="UniProtKB-KW"/>
</dbReference>
<keyword evidence="4" id="KW-0249">Electron transport</keyword>
<comment type="cofactor">
    <cofactor evidence="6">
        <name>heme c</name>
        <dbReference type="ChEBI" id="CHEBI:61717"/>
    </cofactor>
    <text evidence="6">Binds 4 heme c groups covalently per monomer.</text>
</comment>
<dbReference type="AlphaFoldDB" id="A0A445MXQ2"/>
<sequence length="152" mass="16595">MRLKSLGIIAAGCSALLFLAMGPLTAADAPAVVTAPDTIKMESKIYKKHTKGVVTFSHKKHAEHKGVSCTDCHHVYKDGKNTWKQGDPVQKCDACHTETGKPPKEMAKKDVIAKYHKEAVHENCKSCHKKMVDKNSDMGKALKACTGCHPKK</sequence>
<dbReference type="CDD" id="cd08168">
    <property type="entry name" value="Cytochrom_C3"/>
    <property type="match status" value="1"/>
</dbReference>
<dbReference type="GO" id="GO:0020037">
    <property type="term" value="F:heme binding"/>
    <property type="evidence" value="ECO:0007669"/>
    <property type="project" value="InterPro"/>
</dbReference>
<feature type="binding site" description="axial binding residue" evidence="6">
    <location>
        <position position="96"/>
    </location>
    <ligand>
        <name>heme c</name>
        <dbReference type="ChEBI" id="CHEBI:61717"/>
        <label>1</label>
    </ligand>
    <ligandPart>
        <name>Fe</name>
        <dbReference type="ChEBI" id="CHEBI:18248"/>
    </ligandPart>
</feature>
<feature type="binding site" description="axial binding residue" evidence="6">
    <location>
        <position position="128"/>
    </location>
    <ligand>
        <name>heme c</name>
        <dbReference type="ChEBI" id="CHEBI:61717"/>
        <label>1</label>
    </ligand>
    <ligandPart>
        <name>Fe</name>
        <dbReference type="ChEBI" id="CHEBI:18248"/>
    </ligandPart>
</feature>
<gene>
    <name evidence="9" type="ORF">PITCH_A220022</name>
</gene>
<evidence type="ECO:0000256" key="5">
    <source>
        <dbReference type="ARBA" id="ARBA00023004"/>
    </source>
</evidence>
<evidence type="ECO:0000256" key="4">
    <source>
        <dbReference type="ARBA" id="ARBA00022982"/>
    </source>
</evidence>
<dbReference type="InterPro" id="IPR002322">
    <property type="entry name" value="Cyt_c_III"/>
</dbReference>
<dbReference type="Pfam" id="PF02085">
    <property type="entry name" value="Cytochrom_CIII"/>
    <property type="match status" value="1"/>
</dbReference>
<feature type="binding site" description="axial binding residue" evidence="6">
    <location>
        <position position="72"/>
    </location>
    <ligand>
        <name>heme c</name>
        <dbReference type="ChEBI" id="CHEBI:61717"/>
        <label>1</label>
    </ligand>
    <ligandPart>
        <name>Fe</name>
        <dbReference type="ChEBI" id="CHEBI:18248"/>
    </ligandPart>
</feature>
<accession>A0A445MXQ2</accession>
<dbReference type="GO" id="GO:0009055">
    <property type="term" value="F:electron transfer activity"/>
    <property type="evidence" value="ECO:0007669"/>
    <property type="project" value="InterPro"/>
</dbReference>
<organism evidence="9">
    <name type="scientific">uncultured Desulfobacterium sp</name>
    <dbReference type="NCBI Taxonomy" id="201089"/>
    <lineage>
        <taxon>Bacteria</taxon>
        <taxon>Pseudomonadati</taxon>
        <taxon>Thermodesulfobacteriota</taxon>
        <taxon>Desulfobacteria</taxon>
        <taxon>Desulfobacterales</taxon>
        <taxon>Desulfobacteriaceae</taxon>
        <taxon>Desulfobacterium</taxon>
        <taxon>environmental samples</taxon>
    </lineage>
</organism>
<feature type="binding site" description="axial binding residue" evidence="6">
    <location>
        <position position="149"/>
    </location>
    <ligand>
        <name>heme c</name>
        <dbReference type="ChEBI" id="CHEBI:61717"/>
        <label>1</label>
    </ligand>
    <ligandPart>
        <name>Fe</name>
        <dbReference type="ChEBI" id="CHEBI:18248"/>
    </ligandPart>
</feature>
<feature type="binding site" description="axial binding residue" evidence="6">
    <location>
        <position position="145"/>
    </location>
    <ligand>
        <name>heme c</name>
        <dbReference type="ChEBI" id="CHEBI:61717"/>
        <label>1</label>
    </ligand>
    <ligandPart>
        <name>Fe</name>
        <dbReference type="ChEBI" id="CHEBI:18248"/>
    </ligandPart>
</feature>
<feature type="binding site" description="axial binding residue" evidence="6">
    <location>
        <position position="73"/>
    </location>
    <ligand>
        <name>heme c</name>
        <dbReference type="ChEBI" id="CHEBI:61717"/>
        <label>1</label>
    </ligand>
    <ligandPart>
        <name>Fe</name>
        <dbReference type="ChEBI" id="CHEBI:18248"/>
    </ligandPart>
</feature>
<evidence type="ECO:0000313" key="9">
    <source>
        <dbReference type="EMBL" id="SPD74255.1"/>
    </source>
</evidence>
<feature type="binding site" description="axial binding residue" evidence="6">
    <location>
        <position position="69"/>
    </location>
    <ligand>
        <name>heme c</name>
        <dbReference type="ChEBI" id="CHEBI:61717"/>
        <label>2</label>
    </ligand>
    <ligandPart>
        <name>Fe</name>
        <dbReference type="ChEBI" id="CHEBI:18248"/>
    </ligandPart>
</feature>
<name>A0A445MXQ2_9BACT</name>
<keyword evidence="2 6" id="KW-0349">Heme</keyword>
<proteinExistence type="predicted"/>
<feature type="binding site" description="axial binding residue" evidence="6">
    <location>
        <position position="74"/>
    </location>
    <ligand>
        <name>heme c</name>
        <dbReference type="ChEBI" id="CHEBI:61717"/>
        <label>1</label>
    </ligand>
    <ligandPart>
        <name>Fe</name>
        <dbReference type="ChEBI" id="CHEBI:18248"/>
    </ligandPart>
</feature>
<feature type="domain" description="Class III cytochrome C" evidence="8">
    <location>
        <begin position="42"/>
        <end position="149"/>
    </location>
</feature>
<evidence type="ECO:0000256" key="2">
    <source>
        <dbReference type="ARBA" id="ARBA00022617"/>
    </source>
</evidence>
<feature type="binding site" description="axial binding residue" evidence="6">
    <location>
        <position position="95"/>
    </location>
    <ligand>
        <name>heme c</name>
        <dbReference type="ChEBI" id="CHEBI:61717"/>
        <label>1</label>
    </ligand>
    <ligandPart>
        <name>Fe</name>
        <dbReference type="ChEBI" id="CHEBI:18248"/>
    </ligandPart>
</feature>
<keyword evidence="5 6" id="KW-0408">Iron</keyword>
<feature type="signal peptide" evidence="7">
    <location>
        <begin position="1"/>
        <end position="26"/>
    </location>
</feature>
<evidence type="ECO:0000259" key="8">
    <source>
        <dbReference type="Pfam" id="PF02085"/>
    </source>
</evidence>
<keyword evidence="1" id="KW-0813">Transport</keyword>
<dbReference type="InterPro" id="IPR036280">
    <property type="entry name" value="Multihaem_cyt_sf"/>
</dbReference>
<protein>
    <submittedName>
        <fullName evidence="9">Cytochrome c, class III</fullName>
    </submittedName>
</protein>
<feature type="chain" id="PRO_5019554536" evidence="7">
    <location>
        <begin position="27"/>
        <end position="152"/>
    </location>
</feature>
<reference evidence="9" key="1">
    <citation type="submission" date="2018-01" db="EMBL/GenBank/DDBJ databases">
        <authorList>
            <person name="Regsiter A."/>
            <person name="William W."/>
        </authorList>
    </citation>
    <scope>NUCLEOTIDE SEQUENCE</scope>
    <source>
        <strain evidence="9">TRIP AH-1</strain>
    </source>
</reference>
<evidence type="ECO:0000256" key="7">
    <source>
        <dbReference type="SAM" id="SignalP"/>
    </source>
</evidence>
<keyword evidence="3 6" id="KW-0479">Metal-binding</keyword>
<dbReference type="PRINTS" id="PR00609">
    <property type="entry name" value="CYTOCHROMEC3"/>
</dbReference>
<feature type="binding site" description="axial binding residue" evidence="6">
    <location>
        <position position="148"/>
    </location>
    <ligand>
        <name>heme c</name>
        <dbReference type="ChEBI" id="CHEBI:61717"/>
        <label>1</label>
    </ligand>
    <ligandPart>
        <name>Fe</name>
        <dbReference type="ChEBI" id="CHEBI:18248"/>
    </ligandPart>
</feature>
<feature type="binding site" description="axial binding residue" evidence="6">
    <location>
        <position position="61"/>
    </location>
    <ligand>
        <name>heme c</name>
        <dbReference type="ChEBI" id="CHEBI:61717"/>
        <label>1</label>
    </ligand>
    <ligandPart>
        <name>Fe</name>
        <dbReference type="ChEBI" id="CHEBI:18248"/>
    </ligandPart>
</feature>
<keyword evidence="7" id="KW-0732">Signal</keyword>
<feature type="binding site" description="axial binding residue" evidence="6">
    <location>
        <position position="124"/>
    </location>
    <ligand>
        <name>heme c</name>
        <dbReference type="ChEBI" id="CHEBI:61717"/>
        <label>1</label>
    </ligand>
    <ligandPart>
        <name>Fe</name>
        <dbReference type="ChEBI" id="CHEBI:18248"/>
    </ligandPart>
</feature>